<dbReference type="RefSeq" id="WP_250339997.1">
    <property type="nucleotide sequence ID" value="NZ_CP063231.1"/>
</dbReference>
<evidence type="ECO:0000259" key="11">
    <source>
        <dbReference type="Pfam" id="PF02749"/>
    </source>
</evidence>
<dbReference type="PANTHER" id="PTHR32179">
    <property type="entry name" value="NICOTINATE-NUCLEOTIDE PYROPHOSPHORYLASE [CARBOXYLATING]"/>
    <property type="match status" value="1"/>
</dbReference>
<evidence type="ECO:0000256" key="9">
    <source>
        <dbReference type="PIRNR" id="PIRNR006250"/>
    </source>
</evidence>
<feature type="domain" description="Quinolinate phosphoribosyl transferase C-terminal" evidence="10">
    <location>
        <begin position="122"/>
        <end position="285"/>
    </location>
</feature>
<dbReference type="Gene3D" id="3.90.1170.20">
    <property type="entry name" value="Quinolinate phosphoribosyl transferase, N-terminal domain"/>
    <property type="match status" value="1"/>
</dbReference>
<evidence type="ECO:0000256" key="3">
    <source>
        <dbReference type="ARBA" id="ARBA00009400"/>
    </source>
</evidence>
<evidence type="ECO:0000256" key="2">
    <source>
        <dbReference type="ARBA" id="ARBA00004893"/>
    </source>
</evidence>
<comment type="similarity">
    <text evidence="3 9">Belongs to the NadC/ModD family.</text>
</comment>
<evidence type="ECO:0000259" key="10">
    <source>
        <dbReference type="Pfam" id="PF01729"/>
    </source>
</evidence>
<dbReference type="SUPFAM" id="SSF54675">
    <property type="entry name" value="Nicotinate/Quinolinate PRTase N-terminal domain-like"/>
    <property type="match status" value="1"/>
</dbReference>
<dbReference type="PANTHER" id="PTHR32179:SF3">
    <property type="entry name" value="NICOTINATE-NUCLEOTIDE PYROPHOSPHORYLASE [CARBOXYLATING]"/>
    <property type="match status" value="1"/>
</dbReference>
<keyword evidence="13" id="KW-1185">Reference proteome</keyword>
<dbReference type="EC" id="2.4.2.19" evidence="4"/>
<dbReference type="Pfam" id="PF02749">
    <property type="entry name" value="QRPTase_N"/>
    <property type="match status" value="1"/>
</dbReference>
<keyword evidence="6 9" id="KW-0328">Glycosyltransferase</keyword>
<dbReference type="InterPro" id="IPR004393">
    <property type="entry name" value="NadC"/>
</dbReference>
<dbReference type="Proteomes" id="UP001056681">
    <property type="component" value="Chromosome"/>
</dbReference>
<evidence type="ECO:0000313" key="13">
    <source>
        <dbReference type="Proteomes" id="UP001056681"/>
    </source>
</evidence>
<dbReference type="InterPro" id="IPR022412">
    <property type="entry name" value="Quinolinate_PRibosylTrfase_N"/>
</dbReference>
<evidence type="ECO:0000256" key="6">
    <source>
        <dbReference type="ARBA" id="ARBA00022676"/>
    </source>
</evidence>
<evidence type="ECO:0000256" key="8">
    <source>
        <dbReference type="ARBA" id="ARBA00033102"/>
    </source>
</evidence>
<evidence type="ECO:0000256" key="4">
    <source>
        <dbReference type="ARBA" id="ARBA00011944"/>
    </source>
</evidence>
<comment type="function">
    <text evidence="1">Involved in the catabolism of quinolinic acid (QA).</text>
</comment>
<dbReference type="GO" id="GO:0004514">
    <property type="term" value="F:nicotinate-nucleotide diphosphorylase (carboxylating) activity"/>
    <property type="evidence" value="ECO:0007669"/>
    <property type="project" value="UniProtKB-EC"/>
</dbReference>
<evidence type="ECO:0000256" key="1">
    <source>
        <dbReference type="ARBA" id="ARBA00003237"/>
    </source>
</evidence>
<gene>
    <name evidence="12" type="primary">nadC</name>
    <name evidence="12" type="ORF">IM816_04860</name>
</gene>
<dbReference type="SUPFAM" id="SSF51690">
    <property type="entry name" value="Nicotinate/Quinolinate PRTase C-terminal domain-like"/>
    <property type="match status" value="1"/>
</dbReference>
<reference evidence="12" key="1">
    <citation type="submission" date="2020-10" db="EMBL/GenBank/DDBJ databases">
        <title>Whole-genome sequence of Luteibacter sp. EIF3.</title>
        <authorList>
            <person name="Friedrich I."/>
            <person name="Hertel R."/>
            <person name="Daniel R."/>
        </authorList>
    </citation>
    <scope>NUCLEOTIDE SEQUENCE</scope>
    <source>
        <strain evidence="12">EIF3</strain>
    </source>
</reference>
<dbReference type="Gene3D" id="3.20.20.70">
    <property type="entry name" value="Aldolase class I"/>
    <property type="match status" value="1"/>
</dbReference>
<dbReference type="NCBIfam" id="TIGR00078">
    <property type="entry name" value="nadC"/>
    <property type="match status" value="1"/>
</dbReference>
<dbReference type="InterPro" id="IPR013785">
    <property type="entry name" value="Aldolase_TIM"/>
</dbReference>
<dbReference type="InterPro" id="IPR036068">
    <property type="entry name" value="Nicotinate_pribotase-like_C"/>
</dbReference>
<dbReference type="EMBL" id="CP063231">
    <property type="protein sequence ID" value="URL59442.1"/>
    <property type="molecule type" value="Genomic_DNA"/>
</dbReference>
<evidence type="ECO:0000313" key="12">
    <source>
        <dbReference type="EMBL" id="URL59442.1"/>
    </source>
</evidence>
<name>A0ABY4T5R7_9GAMM</name>
<dbReference type="InterPro" id="IPR027277">
    <property type="entry name" value="NadC/ModD"/>
</dbReference>
<sequence length="290" mass="30451">MSPADLRDLASALPSAEAIQSDVSRAFAEDIGPGDATADLLDPQATATAVLTCRENAVLCGTAWFDACFRTLDADVRIEWLAHDGDRVAAGSAICRMAGKARALVTAERSALNFLQMLSATATVTARYVDAIAGTRTRVLDTRKTIPGLRLAQKYAVRCGGGTNHRIGLFDAMMLKENHIIAAGGIPAAVRAARTIHPNLPLIVEVETLDELAQAIAAGADRALLDNFTPAMLTDAVALAAGRIPLEVSGNVELDTIRAIAETGVDFISSGALTKHVRAIDLSLRLDVAA</sequence>
<dbReference type="InterPro" id="IPR002638">
    <property type="entry name" value="Quinolinate_PRibosylTrfase_C"/>
</dbReference>
<dbReference type="PIRSF" id="PIRSF006250">
    <property type="entry name" value="NadC_ModD"/>
    <property type="match status" value="1"/>
</dbReference>
<feature type="domain" description="Quinolinate phosphoribosyl transferase N-terminal" evidence="11">
    <location>
        <begin position="35"/>
        <end position="119"/>
    </location>
</feature>
<comment type="pathway">
    <text evidence="2">Cofactor biosynthesis; NAD(+) biosynthesis; nicotinate D-ribonucleotide from quinolinate: step 1/1.</text>
</comment>
<protein>
    <recommendedName>
        <fullName evidence="4">nicotinate-nucleotide diphosphorylase (carboxylating)</fullName>
        <ecNumber evidence="4">2.4.2.19</ecNumber>
    </recommendedName>
    <alternativeName>
        <fullName evidence="8">Quinolinate phosphoribosyltransferase [decarboxylating]</fullName>
    </alternativeName>
</protein>
<evidence type="ECO:0000256" key="5">
    <source>
        <dbReference type="ARBA" id="ARBA00022642"/>
    </source>
</evidence>
<accession>A0ABY4T5R7</accession>
<keyword evidence="5" id="KW-0662">Pyridine nucleotide biosynthesis</keyword>
<dbReference type="Pfam" id="PF01729">
    <property type="entry name" value="QRPTase_C"/>
    <property type="match status" value="1"/>
</dbReference>
<organism evidence="12 13">
    <name type="scientific">Luteibacter flocculans</name>
    <dbReference type="NCBI Taxonomy" id="2780091"/>
    <lineage>
        <taxon>Bacteria</taxon>
        <taxon>Pseudomonadati</taxon>
        <taxon>Pseudomonadota</taxon>
        <taxon>Gammaproteobacteria</taxon>
        <taxon>Lysobacterales</taxon>
        <taxon>Rhodanobacteraceae</taxon>
        <taxon>Luteibacter</taxon>
    </lineage>
</organism>
<dbReference type="CDD" id="cd01572">
    <property type="entry name" value="QPRTase"/>
    <property type="match status" value="1"/>
</dbReference>
<proteinExistence type="inferred from homology"/>
<keyword evidence="7 9" id="KW-0808">Transferase</keyword>
<dbReference type="InterPro" id="IPR037128">
    <property type="entry name" value="Quinolinate_PRibosylTase_N_sf"/>
</dbReference>
<evidence type="ECO:0000256" key="7">
    <source>
        <dbReference type="ARBA" id="ARBA00022679"/>
    </source>
</evidence>